<evidence type="ECO:0000313" key="4">
    <source>
        <dbReference type="Proteomes" id="UP000333828"/>
    </source>
</evidence>
<gene>
    <name evidence="3" type="ORF">PIN31115_01272</name>
</gene>
<name>A0A5E4TDQ6_9BURK</name>
<dbReference type="NCBIfam" id="TIGR02500">
    <property type="entry name" value="type_III_yscD"/>
    <property type="match status" value="1"/>
</dbReference>
<dbReference type="AlphaFoldDB" id="A0A5E4TDQ6"/>
<evidence type="ECO:0000256" key="2">
    <source>
        <dbReference type="SAM" id="Phobius"/>
    </source>
</evidence>
<dbReference type="Proteomes" id="UP000333828">
    <property type="component" value="Unassembled WGS sequence"/>
</dbReference>
<dbReference type="InterPro" id="IPR012843">
    <property type="entry name" value="YscD"/>
</dbReference>
<keyword evidence="4" id="KW-1185">Reference proteome</keyword>
<keyword evidence="2" id="KW-0472">Membrane</keyword>
<evidence type="ECO:0000256" key="1">
    <source>
        <dbReference type="SAM" id="MobiDB-lite"/>
    </source>
</evidence>
<protein>
    <submittedName>
        <fullName evidence="3">EscD/YscD/HrpQ family type III secretion system inner membrane ring protein</fullName>
    </submittedName>
</protein>
<dbReference type="RefSeq" id="WP_150683299.1">
    <property type="nucleotide sequence ID" value="NZ_CABPSI010000001.1"/>
</dbReference>
<sequence length="465" mass="48956">MTTYTLTLLDGPLTGRSLPLPPGAFSLGAEDSDIAMALDDGASATLRVDGDGIHLLTRIGVWIDGAPLDWPDDAPPGTSAASGSPLSIQLPLRSVIDLAGLGLWLDVSDADLPVPVPLPRRPARRSSAESQPPVQAQQQPHWQTLASPRSPSRPWRLKRPARPRRATWLAATCVSLIALAGGAMIWRTGAATVIASPGDVGSLKALAARIAPGISLTVSEGTVQFSGGCAPDDARARLRTEARGLDKAVRDDTWCPADLTQSVQTLLRLYGYGASYVGVAPGGEIVISGAFVADARWRAASDALDALALPHGWRVDNDETDGFDTVVQLLKDAGQLRGVNVTRERDGWRLTGPLSAQRQAALQSLADTWNDASRALRLRIEPLPVRMPTLSQTGLPAPLVSIGGPPAAPHITLADGTRLMQGARLAGGAHVIAVAADGVSIAARDRLFYLPLTPESTYDDTFDAD</sequence>
<feature type="compositionally biased region" description="Polar residues" evidence="1">
    <location>
        <begin position="129"/>
        <end position="150"/>
    </location>
</feature>
<dbReference type="EMBL" id="CABPSI010000001">
    <property type="protein sequence ID" value="VVD84239.1"/>
    <property type="molecule type" value="Genomic_DNA"/>
</dbReference>
<feature type="transmembrane region" description="Helical" evidence="2">
    <location>
        <begin position="166"/>
        <end position="186"/>
    </location>
</feature>
<proteinExistence type="predicted"/>
<organism evidence="3 4">
    <name type="scientific">Pandoraea iniqua</name>
    <dbReference type="NCBI Taxonomy" id="2508288"/>
    <lineage>
        <taxon>Bacteria</taxon>
        <taxon>Pseudomonadati</taxon>
        <taxon>Pseudomonadota</taxon>
        <taxon>Betaproteobacteria</taxon>
        <taxon>Burkholderiales</taxon>
        <taxon>Burkholderiaceae</taxon>
        <taxon>Pandoraea</taxon>
    </lineage>
</organism>
<accession>A0A5E4TDQ6</accession>
<keyword evidence="2" id="KW-1133">Transmembrane helix</keyword>
<reference evidence="3 4" key="1">
    <citation type="submission" date="2019-08" db="EMBL/GenBank/DDBJ databases">
        <authorList>
            <person name="Peeters C."/>
        </authorList>
    </citation>
    <scope>NUCLEOTIDE SEQUENCE [LARGE SCALE GENOMIC DNA]</scope>
    <source>
        <strain evidence="3 4">LMG 31115</strain>
    </source>
</reference>
<evidence type="ECO:0000313" key="3">
    <source>
        <dbReference type="EMBL" id="VVD84239.1"/>
    </source>
</evidence>
<feature type="region of interest" description="Disordered" evidence="1">
    <location>
        <begin position="118"/>
        <end position="161"/>
    </location>
</feature>
<keyword evidence="2" id="KW-0812">Transmembrane</keyword>